<keyword evidence="2" id="KW-1133">Transmembrane helix</keyword>
<sequence length="70" mass="7803">MVAAAGAAGHQEAQDERRRGRDEDAHRFHGTDDPRSGTVHRSVGYARCVFVKYLFVTTLLTVVAYVLLTR</sequence>
<feature type="region of interest" description="Disordered" evidence="1">
    <location>
        <begin position="1"/>
        <end position="39"/>
    </location>
</feature>
<feature type="compositionally biased region" description="Basic and acidic residues" evidence="1">
    <location>
        <begin position="12"/>
        <end position="35"/>
    </location>
</feature>
<evidence type="ECO:0000313" key="4">
    <source>
        <dbReference type="Proteomes" id="UP001501020"/>
    </source>
</evidence>
<evidence type="ECO:0000313" key="3">
    <source>
        <dbReference type="EMBL" id="GAA2148104.1"/>
    </source>
</evidence>
<comment type="caution">
    <text evidence="3">The sequence shown here is derived from an EMBL/GenBank/DDBJ whole genome shotgun (WGS) entry which is preliminary data.</text>
</comment>
<keyword evidence="2" id="KW-0812">Transmembrane</keyword>
<organism evidence="3 4">
    <name type="scientific">Actinomadura napierensis</name>
    <dbReference type="NCBI Taxonomy" id="267854"/>
    <lineage>
        <taxon>Bacteria</taxon>
        <taxon>Bacillati</taxon>
        <taxon>Actinomycetota</taxon>
        <taxon>Actinomycetes</taxon>
        <taxon>Streptosporangiales</taxon>
        <taxon>Thermomonosporaceae</taxon>
        <taxon>Actinomadura</taxon>
    </lineage>
</organism>
<feature type="transmembrane region" description="Helical" evidence="2">
    <location>
        <begin position="50"/>
        <end position="68"/>
    </location>
</feature>
<reference evidence="3 4" key="1">
    <citation type="journal article" date="2019" name="Int. J. Syst. Evol. Microbiol.">
        <title>The Global Catalogue of Microorganisms (GCM) 10K type strain sequencing project: providing services to taxonomists for standard genome sequencing and annotation.</title>
        <authorList>
            <consortium name="The Broad Institute Genomics Platform"/>
            <consortium name="The Broad Institute Genome Sequencing Center for Infectious Disease"/>
            <person name="Wu L."/>
            <person name="Ma J."/>
        </authorList>
    </citation>
    <scope>NUCLEOTIDE SEQUENCE [LARGE SCALE GENOMIC DNA]</scope>
    <source>
        <strain evidence="3 4">JCM 13850</strain>
    </source>
</reference>
<evidence type="ECO:0000256" key="1">
    <source>
        <dbReference type="SAM" id="MobiDB-lite"/>
    </source>
</evidence>
<keyword evidence="2" id="KW-0472">Membrane</keyword>
<protein>
    <submittedName>
        <fullName evidence="3">Uncharacterized protein</fullName>
    </submittedName>
</protein>
<evidence type="ECO:0000256" key="2">
    <source>
        <dbReference type="SAM" id="Phobius"/>
    </source>
</evidence>
<gene>
    <name evidence="3" type="ORF">GCM10009727_50770</name>
</gene>
<dbReference type="Proteomes" id="UP001501020">
    <property type="component" value="Unassembled WGS sequence"/>
</dbReference>
<keyword evidence="4" id="KW-1185">Reference proteome</keyword>
<proteinExistence type="predicted"/>
<accession>A0ABN2ZUW5</accession>
<dbReference type="EMBL" id="BAAAMR010000048">
    <property type="protein sequence ID" value="GAA2148104.1"/>
    <property type="molecule type" value="Genomic_DNA"/>
</dbReference>
<name>A0ABN2ZUW5_9ACTN</name>